<dbReference type="PROSITE" id="PS51257">
    <property type="entry name" value="PROKAR_LIPOPROTEIN"/>
    <property type="match status" value="1"/>
</dbReference>
<evidence type="ECO:0000256" key="2">
    <source>
        <dbReference type="SAM" id="SignalP"/>
    </source>
</evidence>
<dbReference type="EMBL" id="SRLO01000974">
    <property type="protein sequence ID" value="TNN43346.1"/>
    <property type="molecule type" value="Genomic_DNA"/>
</dbReference>
<keyword evidence="2" id="KW-0732">Signal</keyword>
<evidence type="ECO:0000256" key="1">
    <source>
        <dbReference type="SAM" id="MobiDB-lite"/>
    </source>
</evidence>
<accession>A0A4Z2FQ31</accession>
<gene>
    <name evidence="3" type="ORF">EYF80_046472</name>
</gene>
<evidence type="ECO:0008006" key="5">
    <source>
        <dbReference type="Google" id="ProtNLM"/>
    </source>
</evidence>
<proteinExistence type="predicted"/>
<protein>
    <recommendedName>
        <fullName evidence="5">Secreted protein</fullName>
    </recommendedName>
</protein>
<reference evidence="3 4" key="1">
    <citation type="submission" date="2019-03" db="EMBL/GenBank/DDBJ databases">
        <title>First draft genome of Liparis tanakae, snailfish: a comprehensive survey of snailfish specific genes.</title>
        <authorList>
            <person name="Kim W."/>
            <person name="Song I."/>
            <person name="Jeong J.-H."/>
            <person name="Kim D."/>
            <person name="Kim S."/>
            <person name="Ryu S."/>
            <person name="Song J.Y."/>
            <person name="Lee S.K."/>
        </authorList>
    </citation>
    <scope>NUCLEOTIDE SEQUENCE [LARGE SCALE GENOMIC DNA]</scope>
    <source>
        <tissue evidence="3">Muscle</tissue>
    </source>
</reference>
<evidence type="ECO:0000313" key="4">
    <source>
        <dbReference type="Proteomes" id="UP000314294"/>
    </source>
</evidence>
<feature type="signal peptide" evidence="2">
    <location>
        <begin position="1"/>
        <end position="26"/>
    </location>
</feature>
<organism evidence="3 4">
    <name type="scientific">Liparis tanakae</name>
    <name type="common">Tanaka's snailfish</name>
    <dbReference type="NCBI Taxonomy" id="230148"/>
    <lineage>
        <taxon>Eukaryota</taxon>
        <taxon>Metazoa</taxon>
        <taxon>Chordata</taxon>
        <taxon>Craniata</taxon>
        <taxon>Vertebrata</taxon>
        <taxon>Euteleostomi</taxon>
        <taxon>Actinopterygii</taxon>
        <taxon>Neopterygii</taxon>
        <taxon>Teleostei</taxon>
        <taxon>Neoteleostei</taxon>
        <taxon>Acanthomorphata</taxon>
        <taxon>Eupercaria</taxon>
        <taxon>Perciformes</taxon>
        <taxon>Cottioidei</taxon>
        <taxon>Cottales</taxon>
        <taxon>Liparidae</taxon>
        <taxon>Liparis</taxon>
    </lineage>
</organism>
<dbReference type="AlphaFoldDB" id="A0A4Z2FQ31"/>
<feature type="region of interest" description="Disordered" evidence="1">
    <location>
        <begin position="34"/>
        <end position="70"/>
    </location>
</feature>
<evidence type="ECO:0000313" key="3">
    <source>
        <dbReference type="EMBL" id="TNN43346.1"/>
    </source>
</evidence>
<feature type="chain" id="PRO_5021476093" description="Secreted protein" evidence="2">
    <location>
        <begin position="27"/>
        <end position="130"/>
    </location>
</feature>
<dbReference type="Proteomes" id="UP000314294">
    <property type="component" value="Unassembled WGS sequence"/>
</dbReference>
<sequence>MEDGKEDLTAIHCAALFACLAALVHGGQKEVKCHDEEEAGESATRSAPGIRLTAPSKSQSAPPPPIIDRRSPLALPFTRVGDTLLFPWQLTFSSSPRNGSTPVAATCPPALRGKCTGTHPTGYPLFGPAD</sequence>
<name>A0A4Z2FQ31_9TELE</name>
<comment type="caution">
    <text evidence="3">The sequence shown here is derived from an EMBL/GenBank/DDBJ whole genome shotgun (WGS) entry which is preliminary data.</text>
</comment>
<keyword evidence="4" id="KW-1185">Reference proteome</keyword>